<sequence length="66" mass="7806">MINDESNISRLITMSELQEMTQLCRNTLMSLADKGEFHVYKLGKRRIAFKLEEIEDWLTRCKVKLS</sequence>
<dbReference type="AlphaFoldDB" id="A0A242NTN2"/>
<evidence type="ECO:0000313" key="2">
    <source>
        <dbReference type="EMBL" id="OTQ48925.1"/>
    </source>
</evidence>
<organism evidence="2 3">
    <name type="scientific">Gilliamella apis</name>
    <dbReference type="NCBI Taxonomy" id="1970738"/>
    <lineage>
        <taxon>Bacteria</taxon>
        <taxon>Pseudomonadati</taxon>
        <taxon>Pseudomonadota</taxon>
        <taxon>Gammaproteobacteria</taxon>
        <taxon>Orbales</taxon>
        <taxon>Orbaceae</taxon>
        <taxon>Gilliamella</taxon>
    </lineage>
</organism>
<evidence type="ECO:0000313" key="3">
    <source>
        <dbReference type="Proteomes" id="UP000194968"/>
    </source>
</evidence>
<dbReference type="InterPro" id="IPR041657">
    <property type="entry name" value="HTH_17"/>
</dbReference>
<protein>
    <recommendedName>
        <fullName evidence="1">Helix-turn-helix domain-containing protein</fullName>
    </recommendedName>
</protein>
<dbReference type="EMBL" id="NASK01000099">
    <property type="protein sequence ID" value="OTQ48925.1"/>
    <property type="molecule type" value="Genomic_DNA"/>
</dbReference>
<dbReference type="Proteomes" id="UP000194968">
    <property type="component" value="Unassembled WGS sequence"/>
</dbReference>
<dbReference type="OrthoDB" id="5986966at2"/>
<reference evidence="2 3" key="1">
    <citation type="submission" date="2017-03" db="EMBL/GenBank/DDBJ databases">
        <title>Comparative genomics of honeybee gut symbionts reveal geographically distinct and subgroup specific antibiotic resistance.</title>
        <authorList>
            <person name="Ludvigsen J."/>
            <person name="Porcellato D."/>
            <person name="Labee-Lund T.M."/>
            <person name="Amdam G.V."/>
            <person name="Rudi K."/>
        </authorList>
    </citation>
    <scope>NUCLEOTIDE SEQUENCE [LARGE SCALE GENOMIC DNA]</scope>
    <source>
        <strain evidence="2 3">A-4-12</strain>
    </source>
</reference>
<comment type="caution">
    <text evidence="2">The sequence shown here is derived from an EMBL/GenBank/DDBJ whole genome shotgun (WGS) entry which is preliminary data.</text>
</comment>
<dbReference type="Pfam" id="PF12728">
    <property type="entry name" value="HTH_17"/>
    <property type="match status" value="1"/>
</dbReference>
<evidence type="ECO:0000259" key="1">
    <source>
        <dbReference type="Pfam" id="PF12728"/>
    </source>
</evidence>
<dbReference type="InterPro" id="IPR009061">
    <property type="entry name" value="DNA-bd_dom_put_sf"/>
</dbReference>
<gene>
    <name evidence="2" type="ORF">B6D06_08360</name>
</gene>
<proteinExistence type="predicted"/>
<name>A0A242NTN2_9GAMM</name>
<accession>A0A242NTN2</accession>
<feature type="domain" description="Helix-turn-helix" evidence="1">
    <location>
        <begin position="12"/>
        <end position="61"/>
    </location>
</feature>
<dbReference type="SUPFAM" id="SSF46955">
    <property type="entry name" value="Putative DNA-binding domain"/>
    <property type="match status" value="1"/>
</dbReference>
<dbReference type="RefSeq" id="WP_086320814.1">
    <property type="nucleotide sequence ID" value="NZ_NASK01000099.1"/>
</dbReference>